<evidence type="ECO:0000313" key="1">
    <source>
        <dbReference type="EMBL" id="MFC5744782.1"/>
    </source>
</evidence>
<comment type="caution">
    <text evidence="1">The sequence shown here is derived from an EMBL/GenBank/DDBJ whole genome shotgun (WGS) entry which is preliminary data.</text>
</comment>
<name>A0ABW0ZPT3_9ACTN</name>
<organism evidence="1 2">
    <name type="scientific">Actinomadura rugatobispora</name>
    <dbReference type="NCBI Taxonomy" id="1994"/>
    <lineage>
        <taxon>Bacteria</taxon>
        <taxon>Bacillati</taxon>
        <taxon>Actinomycetota</taxon>
        <taxon>Actinomycetes</taxon>
        <taxon>Streptosporangiales</taxon>
        <taxon>Thermomonosporaceae</taxon>
        <taxon>Actinomadura</taxon>
    </lineage>
</organism>
<accession>A0ABW0ZPT3</accession>
<evidence type="ECO:0000313" key="2">
    <source>
        <dbReference type="Proteomes" id="UP001596074"/>
    </source>
</evidence>
<dbReference type="RefSeq" id="WP_378280247.1">
    <property type="nucleotide sequence ID" value="NZ_JBHSON010000004.1"/>
</dbReference>
<reference evidence="2" key="1">
    <citation type="journal article" date="2019" name="Int. J. Syst. Evol. Microbiol.">
        <title>The Global Catalogue of Microorganisms (GCM) 10K type strain sequencing project: providing services to taxonomists for standard genome sequencing and annotation.</title>
        <authorList>
            <consortium name="The Broad Institute Genomics Platform"/>
            <consortium name="The Broad Institute Genome Sequencing Center for Infectious Disease"/>
            <person name="Wu L."/>
            <person name="Ma J."/>
        </authorList>
    </citation>
    <scope>NUCLEOTIDE SEQUENCE [LARGE SCALE GENOMIC DNA]</scope>
    <source>
        <strain evidence="2">KCTC 42087</strain>
    </source>
</reference>
<evidence type="ECO:0008006" key="3">
    <source>
        <dbReference type="Google" id="ProtNLM"/>
    </source>
</evidence>
<dbReference type="EMBL" id="JBHSON010000004">
    <property type="protein sequence ID" value="MFC5744782.1"/>
    <property type="molecule type" value="Genomic_DNA"/>
</dbReference>
<sequence>MTGLHFAVAVLAALGLVAAYAVIAWRRAGDTLTRITGTGPLYDDCGCSDGRSYGATGRRPE</sequence>
<proteinExistence type="predicted"/>
<protein>
    <recommendedName>
        <fullName evidence="3">FeoB-associated Cys-rich membrane protein</fullName>
    </recommendedName>
</protein>
<gene>
    <name evidence="1" type="ORF">ACFPZN_04055</name>
</gene>
<dbReference type="Proteomes" id="UP001596074">
    <property type="component" value="Unassembled WGS sequence"/>
</dbReference>
<keyword evidence="2" id="KW-1185">Reference proteome</keyword>